<dbReference type="InterPro" id="IPR012910">
    <property type="entry name" value="Plug_dom"/>
</dbReference>
<reference evidence="15" key="1">
    <citation type="journal article" date="2019" name="Int. J. Syst. Evol. Microbiol.">
        <title>The Global Catalogue of Microorganisms (GCM) 10K type strain sequencing project: providing services to taxonomists for standard genome sequencing and annotation.</title>
        <authorList>
            <consortium name="The Broad Institute Genomics Platform"/>
            <consortium name="The Broad Institute Genome Sequencing Center for Infectious Disease"/>
            <person name="Wu L."/>
            <person name="Ma J."/>
        </authorList>
    </citation>
    <scope>NUCLEOTIDE SEQUENCE [LARGE SCALE GENOMIC DNA]</scope>
    <source>
        <strain evidence="15">JCM 17630</strain>
    </source>
</reference>
<dbReference type="Pfam" id="PF07715">
    <property type="entry name" value="Plug"/>
    <property type="match status" value="1"/>
</dbReference>
<dbReference type="InterPro" id="IPR037066">
    <property type="entry name" value="Plug_dom_sf"/>
</dbReference>
<evidence type="ECO:0000259" key="13">
    <source>
        <dbReference type="Pfam" id="PF07715"/>
    </source>
</evidence>
<dbReference type="PANTHER" id="PTHR30069:SF29">
    <property type="entry name" value="HEMOGLOBIN AND HEMOGLOBIN-HAPTOGLOBIN-BINDING PROTEIN 1-RELATED"/>
    <property type="match status" value="1"/>
</dbReference>
<evidence type="ECO:0000256" key="10">
    <source>
        <dbReference type="PROSITE-ProRule" id="PRU01360"/>
    </source>
</evidence>
<accession>A0ABP8C7Y9</accession>
<feature type="domain" description="TonB-dependent receptor plug" evidence="13">
    <location>
        <begin position="105"/>
        <end position="213"/>
    </location>
</feature>
<dbReference type="Gene3D" id="2.170.130.10">
    <property type="entry name" value="TonB-dependent receptor, plug domain"/>
    <property type="match status" value="1"/>
</dbReference>
<evidence type="ECO:0000256" key="9">
    <source>
        <dbReference type="ARBA" id="ARBA00023237"/>
    </source>
</evidence>
<comment type="caution">
    <text evidence="14">The sequence shown here is derived from an EMBL/GenBank/DDBJ whole genome shotgun (WGS) entry which is preliminary data.</text>
</comment>
<keyword evidence="4 10" id="KW-0812">Transmembrane</keyword>
<evidence type="ECO:0000313" key="14">
    <source>
        <dbReference type="EMBL" id="GAA4235294.1"/>
    </source>
</evidence>
<evidence type="ECO:0000256" key="2">
    <source>
        <dbReference type="ARBA" id="ARBA00022448"/>
    </source>
</evidence>
<comment type="similarity">
    <text evidence="10 11">Belongs to the TonB-dependent receptor family.</text>
</comment>
<evidence type="ECO:0000256" key="3">
    <source>
        <dbReference type="ARBA" id="ARBA00022452"/>
    </source>
</evidence>
<sequence>MLFCGVSYAQTTITGTVVDDSSQPIPGANIIVVNTSTGTVTDFDGNFTLTYGQNPPFSIQASSVGFETVTVEVLSKNQKIDIVLNEGTSLDAVVISASRTPERIFESPVTVERLGLKEIKNTASADFYDGLENLKGVDVNTNSLTFKSVNTRGFATFANNRFMQLVDGMDNSTPALNFPIGNLVGMTETDVLSVELLPGASSALYGANAFNGILFMRSKNPFDHQGISTSIKKGITSQKASGDNEYTDVSIRAAYKFSDKFAAKINFGYLKGTDWAAISEVDKTTPGGTRADINYDGINVYGDEVSTNLKKVVESDDFLSKLPNPALADLVPHVVVSRTGYNERTLTDYNAQSIKSDWGLYFRPWENDFEISYVGKVGTGSTIYQGTNRYNIDNFFQEQHKIEIRNDNFFLRGYVVSDKAGDSYDMVFTGININRAWKDDETWFGEYTGAFITATLGGANETQAHAAARATADNNRYLPGSDDFKNAFNRSINDPDLSTGSKFQDNSKYYHADANYNFSHLIDFADIQVGGSYRKYNLNSSGTIYTDLNGPITYSEFGIYTQIQKSIELNEEMELKLTGSARYDKSEFFDGFLSPRISAALTLNKDHNIRASVQTGFRNPTTQDLFIGLNAGRAILVGSAPDNLDRYTHTDGIYTQTGRVAYENSYTASSAAALAETGNPAVLEIANPDIVKPEQVSSAEVGYRGKFSNIIVDFSAYYNSYKDFISQEVVVSPYYGTVGDGSLSVQALANDDFQAYSTYTNSPADVNSYGASIGVSTKIFKDFDLSGSYTYAKLDFNREKYPDFTTNFNTPEHKFKASFGNTDLFENFGFNIAYRFSDDYFWEATFGNGIVPEFHTVDAQINLKVPSMKSIFKAGATNLLGKEYFTAFGTGHIGSMYYVSWTINNL</sequence>
<dbReference type="PROSITE" id="PS52016">
    <property type="entry name" value="TONB_DEPENDENT_REC_3"/>
    <property type="match status" value="1"/>
</dbReference>
<keyword evidence="8 14" id="KW-0675">Receptor</keyword>
<dbReference type="PANTHER" id="PTHR30069">
    <property type="entry name" value="TONB-DEPENDENT OUTER MEMBRANE RECEPTOR"/>
    <property type="match status" value="1"/>
</dbReference>
<organism evidence="14 15">
    <name type="scientific">Postechiella marina</name>
    <dbReference type="NCBI Taxonomy" id="943941"/>
    <lineage>
        <taxon>Bacteria</taxon>
        <taxon>Pseudomonadati</taxon>
        <taxon>Bacteroidota</taxon>
        <taxon>Flavobacteriia</taxon>
        <taxon>Flavobacteriales</taxon>
        <taxon>Flavobacteriaceae</taxon>
        <taxon>Postechiella</taxon>
    </lineage>
</organism>
<evidence type="ECO:0000256" key="7">
    <source>
        <dbReference type="ARBA" id="ARBA00023136"/>
    </source>
</evidence>
<evidence type="ECO:0000256" key="6">
    <source>
        <dbReference type="ARBA" id="ARBA00023077"/>
    </source>
</evidence>
<dbReference type="Pfam" id="PF13715">
    <property type="entry name" value="CarbopepD_reg_2"/>
    <property type="match status" value="1"/>
</dbReference>
<keyword evidence="9 10" id="KW-0998">Cell outer membrane</keyword>
<evidence type="ECO:0000256" key="5">
    <source>
        <dbReference type="ARBA" id="ARBA00022729"/>
    </source>
</evidence>
<dbReference type="InterPro" id="IPR036942">
    <property type="entry name" value="Beta-barrel_TonB_sf"/>
</dbReference>
<gene>
    <name evidence="14" type="ORF">GCM10022291_16770</name>
</gene>
<keyword evidence="7 10" id="KW-0472">Membrane</keyword>
<dbReference type="SUPFAM" id="SSF56935">
    <property type="entry name" value="Porins"/>
    <property type="match status" value="1"/>
</dbReference>
<evidence type="ECO:0000313" key="15">
    <source>
        <dbReference type="Proteomes" id="UP001501496"/>
    </source>
</evidence>
<comment type="subcellular location">
    <subcellularLocation>
        <location evidence="1 10">Cell outer membrane</location>
        <topology evidence="1 10">Multi-pass membrane protein</topology>
    </subcellularLocation>
</comment>
<dbReference type="InterPro" id="IPR008969">
    <property type="entry name" value="CarboxyPept-like_regulatory"/>
</dbReference>
<keyword evidence="6 11" id="KW-0798">TonB box</keyword>
<proteinExistence type="inferred from homology"/>
<dbReference type="Proteomes" id="UP001501496">
    <property type="component" value="Unassembled WGS sequence"/>
</dbReference>
<dbReference type="InterPro" id="IPR039426">
    <property type="entry name" value="TonB-dep_rcpt-like"/>
</dbReference>
<dbReference type="Gene3D" id="2.60.40.1120">
    <property type="entry name" value="Carboxypeptidase-like, regulatory domain"/>
    <property type="match status" value="1"/>
</dbReference>
<name>A0ABP8C7Y9_9FLAO</name>
<feature type="domain" description="TonB-dependent receptor-like beta-barrel" evidence="12">
    <location>
        <begin position="414"/>
        <end position="879"/>
    </location>
</feature>
<evidence type="ECO:0000256" key="8">
    <source>
        <dbReference type="ARBA" id="ARBA00023170"/>
    </source>
</evidence>
<evidence type="ECO:0000256" key="11">
    <source>
        <dbReference type="RuleBase" id="RU003357"/>
    </source>
</evidence>
<protein>
    <submittedName>
        <fullName evidence="14">TonB-dependent receptor</fullName>
    </submittedName>
</protein>
<dbReference type="SUPFAM" id="SSF49464">
    <property type="entry name" value="Carboxypeptidase regulatory domain-like"/>
    <property type="match status" value="1"/>
</dbReference>
<keyword evidence="3 10" id="KW-1134">Transmembrane beta strand</keyword>
<evidence type="ECO:0000259" key="12">
    <source>
        <dbReference type="Pfam" id="PF00593"/>
    </source>
</evidence>
<evidence type="ECO:0000256" key="1">
    <source>
        <dbReference type="ARBA" id="ARBA00004571"/>
    </source>
</evidence>
<dbReference type="EMBL" id="BAABCA010000003">
    <property type="protein sequence ID" value="GAA4235294.1"/>
    <property type="molecule type" value="Genomic_DNA"/>
</dbReference>
<evidence type="ECO:0000256" key="4">
    <source>
        <dbReference type="ARBA" id="ARBA00022692"/>
    </source>
</evidence>
<dbReference type="InterPro" id="IPR000531">
    <property type="entry name" value="Beta-barrel_TonB"/>
</dbReference>
<dbReference type="Pfam" id="PF00593">
    <property type="entry name" value="TonB_dep_Rec_b-barrel"/>
    <property type="match status" value="1"/>
</dbReference>
<keyword evidence="5" id="KW-0732">Signal</keyword>
<keyword evidence="15" id="KW-1185">Reference proteome</keyword>
<keyword evidence="2 10" id="KW-0813">Transport</keyword>
<dbReference type="Gene3D" id="2.40.170.20">
    <property type="entry name" value="TonB-dependent receptor, beta-barrel domain"/>
    <property type="match status" value="1"/>
</dbReference>